<keyword evidence="2" id="KW-0732">Signal</keyword>
<evidence type="ECO:0000313" key="4">
    <source>
        <dbReference type="EMBL" id="MET3576267.1"/>
    </source>
</evidence>
<feature type="region of interest" description="Disordered" evidence="1">
    <location>
        <begin position="265"/>
        <end position="287"/>
    </location>
</feature>
<evidence type="ECO:0000313" key="5">
    <source>
        <dbReference type="Proteomes" id="UP001549099"/>
    </source>
</evidence>
<dbReference type="InterPro" id="IPR036514">
    <property type="entry name" value="SGNH_hydro_sf"/>
</dbReference>
<evidence type="ECO:0000256" key="2">
    <source>
        <dbReference type="SAM" id="SignalP"/>
    </source>
</evidence>
<dbReference type="SUPFAM" id="SSF52266">
    <property type="entry name" value="SGNH hydrolase"/>
    <property type="match status" value="1"/>
</dbReference>
<dbReference type="EMBL" id="JBEPLW010000019">
    <property type="protein sequence ID" value="MET3576267.1"/>
    <property type="molecule type" value="Genomic_DNA"/>
</dbReference>
<dbReference type="Pfam" id="PF13472">
    <property type="entry name" value="Lipase_GDSL_2"/>
    <property type="match status" value="1"/>
</dbReference>
<feature type="chain" id="PRO_5045414437" evidence="2">
    <location>
        <begin position="24"/>
        <end position="326"/>
    </location>
</feature>
<dbReference type="Proteomes" id="UP001549099">
    <property type="component" value="Unassembled WGS sequence"/>
</dbReference>
<feature type="signal peptide" evidence="2">
    <location>
        <begin position="1"/>
        <end position="23"/>
    </location>
</feature>
<organism evidence="4 5">
    <name type="scientific">Bhargavaea ullalensis</name>
    <dbReference type="NCBI Taxonomy" id="1265685"/>
    <lineage>
        <taxon>Bacteria</taxon>
        <taxon>Bacillati</taxon>
        <taxon>Bacillota</taxon>
        <taxon>Bacilli</taxon>
        <taxon>Bacillales</taxon>
        <taxon>Caryophanaceae</taxon>
        <taxon>Bhargavaea</taxon>
    </lineage>
</organism>
<dbReference type="InterPro" id="IPR013830">
    <property type="entry name" value="SGNH_hydro"/>
</dbReference>
<dbReference type="PANTHER" id="PTHR30383">
    <property type="entry name" value="THIOESTERASE 1/PROTEASE 1/LYSOPHOSPHOLIPASE L1"/>
    <property type="match status" value="1"/>
</dbReference>
<dbReference type="InterPro" id="IPR051532">
    <property type="entry name" value="Ester_Hydrolysis_Enzymes"/>
</dbReference>
<comment type="caution">
    <text evidence="4">The sequence shown here is derived from an EMBL/GenBank/DDBJ whole genome shotgun (WGS) entry which is preliminary data.</text>
</comment>
<reference evidence="4 5" key="1">
    <citation type="submission" date="2024-06" db="EMBL/GenBank/DDBJ databases">
        <title>Genomic Encyclopedia of Type Strains, Phase IV (KMG-IV): sequencing the most valuable type-strain genomes for metagenomic binning, comparative biology and taxonomic classification.</title>
        <authorList>
            <person name="Goeker M."/>
        </authorList>
    </citation>
    <scope>NUCLEOTIDE SEQUENCE [LARGE SCALE GENOMIC DNA]</scope>
    <source>
        <strain evidence="4 5">DSM 26128</strain>
    </source>
</reference>
<dbReference type="RefSeq" id="WP_354198167.1">
    <property type="nucleotide sequence ID" value="NZ_JBEPLW010000019.1"/>
</dbReference>
<sequence>MKKLAAALIAVLLLIPAAGPASAGGRVVYVALGDSLAAGQTPSRSIDAGYSDLIAMKLQRYIGLAYYSKDLSFPGFTTRQVLDRVRSEEAQQLLGQANLITVSAGANDLLGLIRHDPANGTLAFDRIPADFALNGVRKNMGEILRELAVRAPRAKVYVMGYYFPYPHVKEKMKAGTREQLDRLNLILKQEAEAAGAVFVPVSDRFEGATAAAFIPNPADVHPSIEGYRQMANAFFDASPYRMSISPWELPPPNPVSFEDMQKRLDGEASASDGRRAAAERPSDDPRYEHAAGIHAILPETSGNPGVFLVESATKQKTPPIGGGGPF</sequence>
<name>A0ABV2GDA1_9BACL</name>
<gene>
    <name evidence="4" type="ORF">ABID49_002183</name>
</gene>
<evidence type="ECO:0000256" key="1">
    <source>
        <dbReference type="SAM" id="MobiDB-lite"/>
    </source>
</evidence>
<evidence type="ECO:0000259" key="3">
    <source>
        <dbReference type="Pfam" id="PF13472"/>
    </source>
</evidence>
<protein>
    <submittedName>
        <fullName evidence="4">Lysophospholipase L1-like esterase</fullName>
    </submittedName>
</protein>
<keyword evidence="5" id="KW-1185">Reference proteome</keyword>
<accession>A0ABV2GDA1</accession>
<dbReference type="Gene3D" id="3.40.50.1110">
    <property type="entry name" value="SGNH hydrolase"/>
    <property type="match status" value="1"/>
</dbReference>
<feature type="domain" description="SGNH hydrolase-type esterase" evidence="3">
    <location>
        <begin position="31"/>
        <end position="228"/>
    </location>
</feature>
<proteinExistence type="predicted"/>
<dbReference type="PANTHER" id="PTHR30383:SF5">
    <property type="entry name" value="SGNH HYDROLASE-TYPE ESTERASE DOMAIN-CONTAINING PROTEIN"/>
    <property type="match status" value="1"/>
</dbReference>